<name>A0ABT8L4J4_9BACT</name>
<evidence type="ECO:0000313" key="13">
    <source>
        <dbReference type="Proteomes" id="UP001172083"/>
    </source>
</evidence>
<protein>
    <recommendedName>
        <fullName evidence="3 11">FAD:protein FMN transferase</fullName>
        <ecNumber evidence="2 11">2.7.1.180</ecNumber>
    </recommendedName>
    <alternativeName>
        <fullName evidence="9 11">Flavin transferase</fullName>
    </alternativeName>
</protein>
<keyword evidence="7 11" id="KW-0274">FAD</keyword>
<evidence type="ECO:0000256" key="7">
    <source>
        <dbReference type="ARBA" id="ARBA00022827"/>
    </source>
</evidence>
<dbReference type="PIRSF" id="PIRSF006268">
    <property type="entry name" value="ApbE"/>
    <property type="match status" value="1"/>
</dbReference>
<evidence type="ECO:0000256" key="8">
    <source>
        <dbReference type="ARBA" id="ARBA00022842"/>
    </source>
</evidence>
<comment type="similarity">
    <text evidence="11">Belongs to the ApbE family.</text>
</comment>
<sequence length="346" mass="38422">MNVERWILLVGCFFLSFPNLAQDYQRPYKKVLLLMGSRFEFTAIARDSTSALAGIEAGIKEVRRIEKLISSWDRQSQTSKVNDAAGLAPVVVDKELYNLVKRSKKISELTQGAFDISYASVDKIWKFDGSVQSLPAKEDIAQSVSGINYQNVILDPDNVTIFLKEKGMKIGFGAIGKGYAANKAKAIMQNHGIENGVVNAGGDLITWGQRANNKSWRIGIADPKDKTKMISWLDVSNMAVVTSGNYEKYVIIDGQRYSHIIDPRTGMPAKGLKSVTIICPDAELADALATSVFVLGKENGLHLIDQLKGIEGLLITDSDEMITTKNLQLNYYKNQKADYDFKLRRE</sequence>
<evidence type="ECO:0000256" key="2">
    <source>
        <dbReference type="ARBA" id="ARBA00011955"/>
    </source>
</evidence>
<evidence type="ECO:0000256" key="4">
    <source>
        <dbReference type="ARBA" id="ARBA00022630"/>
    </source>
</evidence>
<keyword evidence="13" id="KW-1185">Reference proteome</keyword>
<dbReference type="EMBL" id="JAUJEB010000001">
    <property type="protein sequence ID" value="MDN5212640.1"/>
    <property type="molecule type" value="Genomic_DNA"/>
</dbReference>
<organism evidence="12 13">
    <name type="scientific">Agaribacillus aureus</name>
    <dbReference type="NCBI Taxonomy" id="3051825"/>
    <lineage>
        <taxon>Bacteria</taxon>
        <taxon>Pseudomonadati</taxon>
        <taxon>Bacteroidota</taxon>
        <taxon>Cytophagia</taxon>
        <taxon>Cytophagales</taxon>
        <taxon>Splendidivirgaceae</taxon>
        <taxon>Agaribacillus</taxon>
    </lineage>
</organism>
<dbReference type="InterPro" id="IPR024932">
    <property type="entry name" value="ApbE"/>
</dbReference>
<evidence type="ECO:0000256" key="9">
    <source>
        <dbReference type="ARBA" id="ARBA00031306"/>
    </source>
</evidence>
<evidence type="ECO:0000256" key="5">
    <source>
        <dbReference type="ARBA" id="ARBA00022679"/>
    </source>
</evidence>
<dbReference type="PANTHER" id="PTHR30040:SF2">
    <property type="entry name" value="FAD:PROTEIN FMN TRANSFERASE"/>
    <property type="match status" value="1"/>
</dbReference>
<evidence type="ECO:0000256" key="11">
    <source>
        <dbReference type="PIRNR" id="PIRNR006268"/>
    </source>
</evidence>
<comment type="cofactor">
    <cofactor evidence="1">
        <name>Mg(2+)</name>
        <dbReference type="ChEBI" id="CHEBI:18420"/>
    </cofactor>
</comment>
<evidence type="ECO:0000256" key="3">
    <source>
        <dbReference type="ARBA" id="ARBA00016337"/>
    </source>
</evidence>
<dbReference type="Pfam" id="PF02424">
    <property type="entry name" value="ApbE"/>
    <property type="match status" value="1"/>
</dbReference>
<comment type="catalytic activity">
    <reaction evidence="10 11">
        <text>L-threonyl-[protein] + FAD = FMN-L-threonyl-[protein] + AMP + H(+)</text>
        <dbReference type="Rhea" id="RHEA:36847"/>
        <dbReference type="Rhea" id="RHEA-COMP:11060"/>
        <dbReference type="Rhea" id="RHEA-COMP:11061"/>
        <dbReference type="ChEBI" id="CHEBI:15378"/>
        <dbReference type="ChEBI" id="CHEBI:30013"/>
        <dbReference type="ChEBI" id="CHEBI:57692"/>
        <dbReference type="ChEBI" id="CHEBI:74257"/>
        <dbReference type="ChEBI" id="CHEBI:456215"/>
        <dbReference type="EC" id="2.7.1.180"/>
    </reaction>
</comment>
<reference evidence="12" key="1">
    <citation type="submission" date="2023-06" db="EMBL/GenBank/DDBJ databases">
        <title>Genomic of Agaribacillus aureum.</title>
        <authorList>
            <person name="Wang G."/>
        </authorList>
    </citation>
    <scope>NUCLEOTIDE SEQUENCE</scope>
    <source>
        <strain evidence="12">BMA12</strain>
    </source>
</reference>
<dbReference type="PANTHER" id="PTHR30040">
    <property type="entry name" value="THIAMINE BIOSYNTHESIS LIPOPROTEIN APBE"/>
    <property type="match status" value="1"/>
</dbReference>
<proteinExistence type="inferred from homology"/>
<evidence type="ECO:0000313" key="12">
    <source>
        <dbReference type="EMBL" id="MDN5212640.1"/>
    </source>
</evidence>
<keyword evidence="4 11" id="KW-0285">Flavoprotein</keyword>
<dbReference type="InterPro" id="IPR003374">
    <property type="entry name" value="ApbE-like_sf"/>
</dbReference>
<keyword evidence="8 11" id="KW-0460">Magnesium</keyword>
<dbReference type="SUPFAM" id="SSF143631">
    <property type="entry name" value="ApbE-like"/>
    <property type="match status" value="1"/>
</dbReference>
<dbReference type="Gene3D" id="3.10.520.10">
    <property type="entry name" value="ApbE-like domains"/>
    <property type="match status" value="1"/>
</dbReference>
<evidence type="ECO:0000256" key="10">
    <source>
        <dbReference type="ARBA" id="ARBA00048540"/>
    </source>
</evidence>
<dbReference type="RefSeq" id="WP_346757957.1">
    <property type="nucleotide sequence ID" value="NZ_JAUJEB010000001.1"/>
</dbReference>
<keyword evidence="6 11" id="KW-0479">Metal-binding</keyword>
<accession>A0ABT8L4J4</accession>
<keyword evidence="5 11" id="KW-0808">Transferase</keyword>
<dbReference type="GO" id="GO:0016740">
    <property type="term" value="F:transferase activity"/>
    <property type="evidence" value="ECO:0007669"/>
    <property type="project" value="UniProtKB-KW"/>
</dbReference>
<comment type="caution">
    <text evidence="12">The sequence shown here is derived from an EMBL/GenBank/DDBJ whole genome shotgun (WGS) entry which is preliminary data.</text>
</comment>
<evidence type="ECO:0000256" key="6">
    <source>
        <dbReference type="ARBA" id="ARBA00022723"/>
    </source>
</evidence>
<gene>
    <name evidence="12" type="ORF">QQ020_11310</name>
</gene>
<evidence type="ECO:0000256" key="1">
    <source>
        <dbReference type="ARBA" id="ARBA00001946"/>
    </source>
</evidence>
<dbReference type="Proteomes" id="UP001172083">
    <property type="component" value="Unassembled WGS sequence"/>
</dbReference>
<dbReference type="EC" id="2.7.1.180" evidence="2 11"/>